<dbReference type="Proteomes" id="UP000002068">
    <property type="component" value="Chromosome"/>
</dbReference>
<evidence type="ECO:0000256" key="1">
    <source>
        <dbReference type="PIRSR" id="PIRSR000440-1"/>
    </source>
</evidence>
<dbReference type="Gene3D" id="3.30.559.10">
    <property type="entry name" value="Chloramphenicol acetyltransferase-like domain"/>
    <property type="match status" value="1"/>
</dbReference>
<evidence type="ECO:0000313" key="2">
    <source>
        <dbReference type="EMBL" id="CBA66893.1"/>
    </source>
</evidence>
<dbReference type="GO" id="GO:0008811">
    <property type="term" value="F:chloramphenicol O-acetyltransferase activity"/>
    <property type="evidence" value="ECO:0007669"/>
    <property type="project" value="InterPro"/>
</dbReference>
<dbReference type="SUPFAM" id="SSF52777">
    <property type="entry name" value="CoA-dependent acyltransferases"/>
    <property type="match status" value="1"/>
</dbReference>
<name>A0A0H3N737_CLODC</name>
<dbReference type="KEGG" id="cdc:CD196_3415"/>
<sequence length="214" mass="25869">MGMEYKYTKIDLNKWNRGKLFQSYIDNMRIVMSLTVDIDVTKFIEFSKKHDLKFYPAMIWAVSKVVNEHDEFKYSWDNNGNLIKWDYISPSYTEFHKEDENFTKIVTDFSDSIFEFHKRFILDREKYKTERAFVENQSLNFFDVSCLPWVKYNHFDVHVFDEGKFLAPVITWGKYELEQERYIMPLTMNIHHAVADGFHLSRFFNEVQELINSI</sequence>
<evidence type="ECO:0000313" key="3">
    <source>
        <dbReference type="Proteomes" id="UP000002068"/>
    </source>
</evidence>
<dbReference type="PIRSF" id="PIRSF000440">
    <property type="entry name" value="CAT"/>
    <property type="match status" value="1"/>
</dbReference>
<accession>A0A0H3N737</accession>
<gene>
    <name evidence="2" type="ordered locus">CD196_3415</name>
</gene>
<dbReference type="SMART" id="SM01059">
    <property type="entry name" value="CAT"/>
    <property type="match status" value="1"/>
</dbReference>
<organism evidence="2 3">
    <name type="scientific">Clostridioides difficile (strain CD196)</name>
    <name type="common">Peptoclostridium difficile</name>
    <dbReference type="NCBI Taxonomy" id="645462"/>
    <lineage>
        <taxon>Bacteria</taxon>
        <taxon>Bacillati</taxon>
        <taxon>Bacillota</taxon>
        <taxon>Clostridia</taxon>
        <taxon>Peptostreptococcales</taxon>
        <taxon>Peptostreptococcaceae</taxon>
        <taxon>Clostridioides</taxon>
    </lineage>
</organism>
<dbReference type="HOGENOM" id="CLU_093121_0_0_9"/>
<dbReference type="InterPro" id="IPR023213">
    <property type="entry name" value="CAT-like_dom_sf"/>
</dbReference>
<protein>
    <submittedName>
        <fullName evidence="2">Chloramphenicol o-acetyltransferase</fullName>
    </submittedName>
</protein>
<dbReference type="PANTHER" id="PTHR38474">
    <property type="entry name" value="SLR0299 PROTEIN"/>
    <property type="match status" value="1"/>
</dbReference>
<feature type="active site" description="Proton acceptor" evidence="1">
    <location>
        <position position="192"/>
    </location>
</feature>
<dbReference type="AlphaFoldDB" id="A0A0H3N737"/>
<dbReference type="InterPro" id="IPR001707">
    <property type="entry name" value="Cmp_AcTrfase"/>
</dbReference>
<dbReference type="EMBL" id="FN538970">
    <property type="protein sequence ID" value="CBA66893.1"/>
    <property type="molecule type" value="Genomic_DNA"/>
</dbReference>
<dbReference type="PANTHER" id="PTHR38474:SF2">
    <property type="entry name" value="CHLORAMPHENICOL ACETYLTRANSFERASE"/>
    <property type="match status" value="1"/>
</dbReference>
<reference evidence="2 3" key="1">
    <citation type="journal article" date="2009" name="Genome Biol.">
        <title>Comparative genome and phenotypic analysis of Clostridium difficile 027 strains provides insight into the evolution of a hypervirulent bacterium.</title>
        <authorList>
            <person name="Stabler R.A."/>
            <person name="He M."/>
            <person name="Dawson L."/>
            <person name="Martin M."/>
            <person name="Valiente E."/>
            <person name="Corton C."/>
            <person name="Lawley T.D."/>
            <person name="Sebaihia M."/>
            <person name="Quail M.A."/>
            <person name="Rose G."/>
            <person name="Gerding D.N."/>
            <person name="Gibert M."/>
            <person name="Popoff M.R."/>
            <person name="Parkhill J."/>
            <person name="Dougan G."/>
            <person name="Wren B.W."/>
        </authorList>
    </citation>
    <scope>NUCLEOTIDE SEQUENCE [LARGE SCALE GENOMIC DNA]</scope>
    <source>
        <strain evidence="2 3">CD196</strain>
    </source>
</reference>
<proteinExistence type="predicted"/>
<dbReference type="Pfam" id="PF00302">
    <property type="entry name" value="CAT"/>
    <property type="match status" value="1"/>
</dbReference>